<evidence type="ECO:0000256" key="3">
    <source>
        <dbReference type="ARBA" id="ARBA00022475"/>
    </source>
</evidence>
<dbReference type="Pfam" id="PF00528">
    <property type="entry name" value="BPD_transp_1"/>
    <property type="match status" value="1"/>
</dbReference>
<dbReference type="GO" id="GO:0055085">
    <property type="term" value="P:transmembrane transport"/>
    <property type="evidence" value="ECO:0007669"/>
    <property type="project" value="InterPro"/>
</dbReference>
<organism evidence="9 10">
    <name type="scientific">Candidatus Eisenbergiella merdavium</name>
    <dbReference type="NCBI Taxonomy" id="2838551"/>
    <lineage>
        <taxon>Bacteria</taxon>
        <taxon>Bacillati</taxon>
        <taxon>Bacillota</taxon>
        <taxon>Clostridia</taxon>
        <taxon>Lachnospirales</taxon>
        <taxon>Lachnospiraceae</taxon>
        <taxon>Eisenbergiella</taxon>
    </lineage>
</organism>
<dbReference type="PROSITE" id="PS50928">
    <property type="entry name" value="ABC_TM1"/>
    <property type="match status" value="1"/>
</dbReference>
<keyword evidence="4 7" id="KW-0812">Transmembrane</keyword>
<evidence type="ECO:0000259" key="8">
    <source>
        <dbReference type="PROSITE" id="PS50928"/>
    </source>
</evidence>
<dbReference type="InterPro" id="IPR035906">
    <property type="entry name" value="MetI-like_sf"/>
</dbReference>
<dbReference type="CDD" id="cd06261">
    <property type="entry name" value="TM_PBP2"/>
    <property type="match status" value="1"/>
</dbReference>
<name>A0A9D2NBD8_9FIRM</name>
<dbReference type="Proteomes" id="UP000823891">
    <property type="component" value="Unassembled WGS sequence"/>
</dbReference>
<feature type="transmembrane region" description="Helical" evidence="7">
    <location>
        <begin position="139"/>
        <end position="161"/>
    </location>
</feature>
<protein>
    <submittedName>
        <fullName evidence="9">Carbohydrate ABC transporter permease</fullName>
    </submittedName>
</protein>
<dbReference type="GO" id="GO:0005886">
    <property type="term" value="C:plasma membrane"/>
    <property type="evidence" value="ECO:0007669"/>
    <property type="project" value="UniProtKB-SubCell"/>
</dbReference>
<comment type="caution">
    <text evidence="9">The sequence shown here is derived from an EMBL/GenBank/DDBJ whole genome shotgun (WGS) entry which is preliminary data.</text>
</comment>
<reference evidence="9" key="2">
    <citation type="submission" date="2021-04" db="EMBL/GenBank/DDBJ databases">
        <authorList>
            <person name="Gilroy R."/>
        </authorList>
    </citation>
    <scope>NUCLEOTIDE SEQUENCE</scope>
    <source>
        <strain evidence="9">USAMLcec2-132</strain>
    </source>
</reference>
<dbReference type="EMBL" id="DWWS01000007">
    <property type="protein sequence ID" value="HJC22327.1"/>
    <property type="molecule type" value="Genomic_DNA"/>
</dbReference>
<evidence type="ECO:0000313" key="9">
    <source>
        <dbReference type="EMBL" id="HJC22327.1"/>
    </source>
</evidence>
<dbReference type="InterPro" id="IPR000515">
    <property type="entry name" value="MetI-like"/>
</dbReference>
<keyword evidence="2 7" id="KW-0813">Transport</keyword>
<evidence type="ECO:0000313" key="10">
    <source>
        <dbReference type="Proteomes" id="UP000823891"/>
    </source>
</evidence>
<dbReference type="Gene3D" id="1.10.3720.10">
    <property type="entry name" value="MetI-like"/>
    <property type="match status" value="1"/>
</dbReference>
<evidence type="ECO:0000256" key="6">
    <source>
        <dbReference type="ARBA" id="ARBA00023136"/>
    </source>
</evidence>
<dbReference type="AlphaFoldDB" id="A0A9D2NBD8"/>
<feature type="transmembrane region" description="Helical" evidence="7">
    <location>
        <begin position="181"/>
        <end position="203"/>
    </location>
</feature>
<evidence type="ECO:0000256" key="5">
    <source>
        <dbReference type="ARBA" id="ARBA00022989"/>
    </source>
</evidence>
<dbReference type="PANTHER" id="PTHR43744">
    <property type="entry name" value="ABC TRANSPORTER PERMEASE PROTEIN MG189-RELATED-RELATED"/>
    <property type="match status" value="1"/>
</dbReference>
<keyword evidence="3" id="KW-1003">Cell membrane</keyword>
<feature type="transmembrane region" description="Helical" evidence="7">
    <location>
        <begin position="261"/>
        <end position="280"/>
    </location>
</feature>
<accession>A0A9D2NBD8</accession>
<keyword evidence="6 7" id="KW-0472">Membrane</keyword>
<keyword evidence="5 7" id="KW-1133">Transmembrane helix</keyword>
<feature type="transmembrane region" description="Helical" evidence="7">
    <location>
        <begin position="12"/>
        <end position="32"/>
    </location>
</feature>
<evidence type="ECO:0000256" key="1">
    <source>
        <dbReference type="ARBA" id="ARBA00004651"/>
    </source>
</evidence>
<reference evidence="9" key="1">
    <citation type="journal article" date="2021" name="PeerJ">
        <title>Extensive microbial diversity within the chicken gut microbiome revealed by metagenomics and culture.</title>
        <authorList>
            <person name="Gilroy R."/>
            <person name="Ravi A."/>
            <person name="Getino M."/>
            <person name="Pursley I."/>
            <person name="Horton D.L."/>
            <person name="Alikhan N.F."/>
            <person name="Baker D."/>
            <person name="Gharbi K."/>
            <person name="Hall N."/>
            <person name="Watson M."/>
            <person name="Adriaenssens E.M."/>
            <person name="Foster-Nyarko E."/>
            <person name="Jarju S."/>
            <person name="Secka A."/>
            <person name="Antonio M."/>
            <person name="Oren A."/>
            <person name="Chaudhuri R.R."/>
            <person name="La Ragione R."/>
            <person name="Hildebrand F."/>
            <person name="Pallen M.J."/>
        </authorList>
    </citation>
    <scope>NUCLEOTIDE SEQUENCE</scope>
    <source>
        <strain evidence="9">USAMLcec2-132</strain>
    </source>
</reference>
<comment type="similarity">
    <text evidence="7">Belongs to the binding-protein-dependent transport system permease family.</text>
</comment>
<feature type="domain" description="ABC transmembrane type-1" evidence="8">
    <location>
        <begin position="72"/>
        <end position="280"/>
    </location>
</feature>
<feature type="transmembrane region" description="Helical" evidence="7">
    <location>
        <begin position="74"/>
        <end position="95"/>
    </location>
</feature>
<comment type="subcellular location">
    <subcellularLocation>
        <location evidence="1 7">Cell membrane</location>
        <topology evidence="1 7">Multi-pass membrane protein</topology>
    </subcellularLocation>
</comment>
<sequence>MVSHSKVGQIALNIIFIGLVVFCLAPFVMLISSSLSSEAALGEYGYGFFPRDFSLAAYLYMFQSGGKIFRAYGITIFVTAIGTACSVLITILFAYPLSRKETPFRNVFAFFLFFTMLFNGGLVPTYIMWTQTFHIRNTIFALLIPSLLMSAFNVILMRSYFTANVPNEIIEAARMDGAREFRILFGIVVPLSKPMMATIALMIALRYWNDWTNSLYYVNEEQLFSIQAILNNMLTNIQFLANNTNLNMDASTLGSLPSASIRMAIAVVGVLPILIVYPFFQKYFVKGIVVGGIKG</sequence>
<evidence type="ECO:0000256" key="4">
    <source>
        <dbReference type="ARBA" id="ARBA00022692"/>
    </source>
</evidence>
<gene>
    <name evidence="9" type="ORF">H9761_01310</name>
</gene>
<dbReference type="SUPFAM" id="SSF161098">
    <property type="entry name" value="MetI-like"/>
    <property type="match status" value="1"/>
</dbReference>
<proteinExistence type="inferred from homology"/>
<dbReference type="PANTHER" id="PTHR43744:SF9">
    <property type="entry name" value="POLYGALACTURONAN_RHAMNOGALACTURONAN TRANSPORT SYSTEM PERMEASE PROTEIN YTCP"/>
    <property type="match status" value="1"/>
</dbReference>
<evidence type="ECO:0000256" key="7">
    <source>
        <dbReference type="RuleBase" id="RU363032"/>
    </source>
</evidence>
<feature type="transmembrane region" description="Helical" evidence="7">
    <location>
        <begin position="107"/>
        <end position="127"/>
    </location>
</feature>
<evidence type="ECO:0000256" key="2">
    <source>
        <dbReference type="ARBA" id="ARBA00022448"/>
    </source>
</evidence>